<evidence type="ECO:0000256" key="1">
    <source>
        <dbReference type="SAM" id="SignalP"/>
    </source>
</evidence>
<organism evidence="3 4">
    <name type="scientific">Lithohypha guttulata</name>
    <dbReference type="NCBI Taxonomy" id="1690604"/>
    <lineage>
        <taxon>Eukaryota</taxon>
        <taxon>Fungi</taxon>
        <taxon>Dikarya</taxon>
        <taxon>Ascomycota</taxon>
        <taxon>Pezizomycotina</taxon>
        <taxon>Eurotiomycetes</taxon>
        <taxon>Chaetothyriomycetidae</taxon>
        <taxon>Chaetothyriales</taxon>
        <taxon>Trichomeriaceae</taxon>
        <taxon>Lithohypha</taxon>
    </lineage>
</organism>
<feature type="chain" id="PRO_5043015779" description="Ubiquitin 3 binding protein But2 C-terminal domain-containing protein" evidence="1">
    <location>
        <begin position="17"/>
        <end position="243"/>
    </location>
</feature>
<comment type="caution">
    <text evidence="3">The sequence shown here is derived from an EMBL/GenBank/DDBJ whole genome shotgun (WGS) entry which is preliminary data.</text>
</comment>
<dbReference type="AlphaFoldDB" id="A0AAN7Y9E1"/>
<accession>A0AAN7Y9E1</accession>
<name>A0AAN7Y9E1_9EURO</name>
<sequence>MKSIILLAASAVTTIAIPLQLRADTSQCPFYLPDGNYEFPHLIVPTNKSDIALGNSYFADVSPNNCETIFNFDIPSSRTNQQCSVYFTFPRHDQLVTSDFKWNGNNTNTEGPGSLQLVQYAYNTGATETTTGNTKPPLGPDPPVTLNGVAPGSAYKAWTGSCGTSGVMSWGLSSTDSSLVYFQDWNPCAIGLWVVYEVQPQSQPQQPSCGQCPDSKKSNHAAWMQAYTGAAKMDMAAAMGAMA</sequence>
<proteinExistence type="predicted"/>
<dbReference type="PANTHER" id="PTHR39613">
    <property type="entry name" value="ANCHORED CELL WALL PROTEIN, PUTATIVE (AFU_ORTHOLOGUE AFUA_4G08960)-RELATED"/>
    <property type="match status" value="1"/>
</dbReference>
<reference evidence="3 4" key="1">
    <citation type="submission" date="2023-08" db="EMBL/GenBank/DDBJ databases">
        <title>Black Yeasts Isolated from many extreme environments.</title>
        <authorList>
            <person name="Coleine C."/>
            <person name="Stajich J.E."/>
            <person name="Selbmann L."/>
        </authorList>
    </citation>
    <scope>NUCLEOTIDE SEQUENCE [LARGE SCALE GENOMIC DNA]</scope>
    <source>
        <strain evidence="3 4">CCFEE 5910</strain>
    </source>
</reference>
<dbReference type="PANTHER" id="PTHR39613:SF1">
    <property type="entry name" value="ANCHORED CELL WALL PROTEIN, PUTATIVE (AFU_ORTHOLOGUE AFUA_4G08960)-RELATED"/>
    <property type="match status" value="1"/>
</dbReference>
<evidence type="ECO:0000313" key="4">
    <source>
        <dbReference type="Proteomes" id="UP001309876"/>
    </source>
</evidence>
<evidence type="ECO:0000259" key="2">
    <source>
        <dbReference type="Pfam" id="PF09792"/>
    </source>
</evidence>
<dbReference type="Proteomes" id="UP001309876">
    <property type="component" value="Unassembled WGS sequence"/>
</dbReference>
<feature type="domain" description="Ubiquitin 3 binding protein But2 C-terminal" evidence="2">
    <location>
        <begin position="38"/>
        <end position="187"/>
    </location>
</feature>
<dbReference type="EMBL" id="JAVRRJ010000007">
    <property type="protein sequence ID" value="KAK5082884.1"/>
    <property type="molecule type" value="Genomic_DNA"/>
</dbReference>
<protein>
    <recommendedName>
        <fullName evidence="2">Ubiquitin 3 binding protein But2 C-terminal domain-containing protein</fullName>
    </recommendedName>
</protein>
<keyword evidence="1" id="KW-0732">Signal</keyword>
<dbReference type="InterPro" id="IPR018620">
    <property type="entry name" value="Ubiquitin3-bd_protein_But2_C"/>
</dbReference>
<keyword evidence="4" id="KW-1185">Reference proteome</keyword>
<gene>
    <name evidence="3" type="ORF">LTR05_006765</name>
</gene>
<evidence type="ECO:0000313" key="3">
    <source>
        <dbReference type="EMBL" id="KAK5082884.1"/>
    </source>
</evidence>
<dbReference type="Pfam" id="PF09792">
    <property type="entry name" value="But2"/>
    <property type="match status" value="1"/>
</dbReference>
<feature type="signal peptide" evidence="1">
    <location>
        <begin position="1"/>
        <end position="16"/>
    </location>
</feature>